<comment type="caution">
    <text evidence="1">The sequence shown here is derived from an EMBL/GenBank/DDBJ whole genome shotgun (WGS) entry which is preliminary data.</text>
</comment>
<accession>A0A3M7QPN2</accession>
<sequence length="71" mass="7996">MDIYIMSEETSSSTSILALHQAQSNINDTDNDASLIEEAVIHKKRGKNLSYEDFAVVLQKLVKKKSIMLLK</sequence>
<evidence type="ECO:0000313" key="1">
    <source>
        <dbReference type="EMBL" id="RNA13189.1"/>
    </source>
</evidence>
<protein>
    <submittedName>
        <fullName evidence="1">Uncharacterized protein</fullName>
    </submittedName>
</protein>
<gene>
    <name evidence="1" type="ORF">BpHYR1_009344</name>
</gene>
<organism evidence="1 2">
    <name type="scientific">Brachionus plicatilis</name>
    <name type="common">Marine rotifer</name>
    <name type="synonym">Brachionus muelleri</name>
    <dbReference type="NCBI Taxonomy" id="10195"/>
    <lineage>
        <taxon>Eukaryota</taxon>
        <taxon>Metazoa</taxon>
        <taxon>Spiralia</taxon>
        <taxon>Gnathifera</taxon>
        <taxon>Rotifera</taxon>
        <taxon>Eurotatoria</taxon>
        <taxon>Monogononta</taxon>
        <taxon>Pseudotrocha</taxon>
        <taxon>Ploima</taxon>
        <taxon>Brachionidae</taxon>
        <taxon>Brachionus</taxon>
    </lineage>
</organism>
<dbReference type="EMBL" id="REGN01005481">
    <property type="protein sequence ID" value="RNA13189.1"/>
    <property type="molecule type" value="Genomic_DNA"/>
</dbReference>
<dbReference type="AlphaFoldDB" id="A0A3M7QPN2"/>
<reference evidence="1 2" key="1">
    <citation type="journal article" date="2018" name="Sci. Rep.">
        <title>Genomic signatures of local adaptation to the degree of environmental predictability in rotifers.</title>
        <authorList>
            <person name="Franch-Gras L."/>
            <person name="Hahn C."/>
            <person name="Garcia-Roger E.M."/>
            <person name="Carmona M.J."/>
            <person name="Serra M."/>
            <person name="Gomez A."/>
        </authorList>
    </citation>
    <scope>NUCLEOTIDE SEQUENCE [LARGE SCALE GENOMIC DNA]</scope>
    <source>
        <strain evidence="1">HYR1</strain>
    </source>
</reference>
<keyword evidence="2" id="KW-1185">Reference proteome</keyword>
<name>A0A3M7QPN2_BRAPC</name>
<proteinExistence type="predicted"/>
<evidence type="ECO:0000313" key="2">
    <source>
        <dbReference type="Proteomes" id="UP000276133"/>
    </source>
</evidence>
<dbReference type="Proteomes" id="UP000276133">
    <property type="component" value="Unassembled WGS sequence"/>
</dbReference>